<dbReference type="RefSeq" id="XP_033689272.1">
    <property type="nucleotide sequence ID" value="XM_033827789.1"/>
</dbReference>
<proteinExistence type="predicted"/>
<gene>
    <name evidence="2" type="ORF">BU26DRAFT_514233</name>
</gene>
<sequence length="157" mass="17548">MNISPRPSNPPPATTVATAPGGPFGKAVETPNPVPPVPMLRLLNQRARPRLTRLFPLLNRILEALKFRLHAALLLFLPLKHRLRAFPVEMVPGLFQDPGLRSRNFGCPGQMKLGIQNSAVRFKLIYDSRDLVLELVGASREACGDIVPRMCRWRARI</sequence>
<evidence type="ECO:0000256" key="1">
    <source>
        <dbReference type="SAM" id="MobiDB-lite"/>
    </source>
</evidence>
<protein>
    <submittedName>
        <fullName evidence="2">Uncharacterized protein</fullName>
    </submittedName>
</protein>
<evidence type="ECO:0000313" key="2">
    <source>
        <dbReference type="EMBL" id="KAF2254268.1"/>
    </source>
</evidence>
<feature type="region of interest" description="Disordered" evidence="1">
    <location>
        <begin position="1"/>
        <end position="22"/>
    </location>
</feature>
<dbReference type="Proteomes" id="UP000800094">
    <property type="component" value="Unassembled WGS sequence"/>
</dbReference>
<name>A0A6A6IVJ4_9PLEO</name>
<organism evidence="2 3">
    <name type="scientific">Trematosphaeria pertusa</name>
    <dbReference type="NCBI Taxonomy" id="390896"/>
    <lineage>
        <taxon>Eukaryota</taxon>
        <taxon>Fungi</taxon>
        <taxon>Dikarya</taxon>
        <taxon>Ascomycota</taxon>
        <taxon>Pezizomycotina</taxon>
        <taxon>Dothideomycetes</taxon>
        <taxon>Pleosporomycetidae</taxon>
        <taxon>Pleosporales</taxon>
        <taxon>Massarineae</taxon>
        <taxon>Trematosphaeriaceae</taxon>
        <taxon>Trematosphaeria</taxon>
    </lineage>
</organism>
<dbReference type="EMBL" id="ML987190">
    <property type="protein sequence ID" value="KAF2254268.1"/>
    <property type="molecule type" value="Genomic_DNA"/>
</dbReference>
<accession>A0A6A6IVJ4</accession>
<reference evidence="2" key="1">
    <citation type="journal article" date="2020" name="Stud. Mycol.">
        <title>101 Dothideomycetes genomes: a test case for predicting lifestyles and emergence of pathogens.</title>
        <authorList>
            <person name="Haridas S."/>
            <person name="Albert R."/>
            <person name="Binder M."/>
            <person name="Bloem J."/>
            <person name="Labutti K."/>
            <person name="Salamov A."/>
            <person name="Andreopoulos B."/>
            <person name="Baker S."/>
            <person name="Barry K."/>
            <person name="Bills G."/>
            <person name="Bluhm B."/>
            <person name="Cannon C."/>
            <person name="Castanera R."/>
            <person name="Culley D."/>
            <person name="Daum C."/>
            <person name="Ezra D."/>
            <person name="Gonzalez J."/>
            <person name="Henrissat B."/>
            <person name="Kuo A."/>
            <person name="Liang C."/>
            <person name="Lipzen A."/>
            <person name="Lutzoni F."/>
            <person name="Magnuson J."/>
            <person name="Mondo S."/>
            <person name="Nolan M."/>
            <person name="Ohm R."/>
            <person name="Pangilinan J."/>
            <person name="Park H.-J."/>
            <person name="Ramirez L."/>
            <person name="Alfaro M."/>
            <person name="Sun H."/>
            <person name="Tritt A."/>
            <person name="Yoshinaga Y."/>
            <person name="Zwiers L.-H."/>
            <person name="Turgeon B."/>
            <person name="Goodwin S."/>
            <person name="Spatafora J."/>
            <person name="Crous P."/>
            <person name="Grigoriev I."/>
        </authorList>
    </citation>
    <scope>NUCLEOTIDE SEQUENCE</scope>
    <source>
        <strain evidence="2">CBS 122368</strain>
    </source>
</reference>
<dbReference type="GeneID" id="54581119"/>
<evidence type="ECO:0000313" key="3">
    <source>
        <dbReference type="Proteomes" id="UP000800094"/>
    </source>
</evidence>
<keyword evidence="3" id="KW-1185">Reference proteome</keyword>
<dbReference type="AlphaFoldDB" id="A0A6A6IVJ4"/>